<dbReference type="RefSeq" id="WP_284152708.1">
    <property type="nucleotide sequence ID" value="NZ_AP025516.1"/>
</dbReference>
<sequence>MIVTGLRHFTISAPTELIDRCLSFYTSVLNLRLGFRPPLATDGFWLYGGEQDLIHLEISEPGETFAGGCCHIALSCINLPAAIRRLEDLSIDYATEHLAETDQFQIFVKDPCGHTVELNFPCERL</sequence>
<dbReference type="SUPFAM" id="SSF54593">
    <property type="entry name" value="Glyoxalase/Bleomycin resistance protein/Dihydroxybiphenyl dioxygenase"/>
    <property type="match status" value="1"/>
</dbReference>
<dbReference type="Pfam" id="PF00903">
    <property type="entry name" value="Glyoxalase"/>
    <property type="match status" value="1"/>
</dbReference>
<feature type="domain" description="VOC" evidence="1">
    <location>
        <begin position="5"/>
        <end position="121"/>
    </location>
</feature>
<dbReference type="InterPro" id="IPR029068">
    <property type="entry name" value="Glyas_Bleomycin-R_OHBP_Dase"/>
</dbReference>
<accession>A0ABN6M950</accession>
<gene>
    <name evidence="2" type="ORF">DPPLL_37680</name>
</gene>
<dbReference type="Proteomes" id="UP000830055">
    <property type="component" value="Chromosome"/>
</dbReference>
<evidence type="ECO:0000313" key="2">
    <source>
        <dbReference type="EMBL" id="BDD89403.1"/>
    </source>
</evidence>
<protein>
    <submittedName>
        <fullName evidence="2">Diguanylate cyclase</fullName>
    </submittedName>
</protein>
<evidence type="ECO:0000313" key="3">
    <source>
        <dbReference type="Proteomes" id="UP000830055"/>
    </source>
</evidence>
<dbReference type="EMBL" id="AP025516">
    <property type="protein sequence ID" value="BDD89403.1"/>
    <property type="molecule type" value="Genomic_DNA"/>
</dbReference>
<reference evidence="2 3" key="1">
    <citation type="submission" date="2022-01" db="EMBL/GenBank/DDBJ databases">
        <title>Desulfofustis limnae sp. nov., a novel mesophilic sulfate-reducing bacterium isolated from marsh soil.</title>
        <authorList>
            <person name="Watanabe M."/>
            <person name="Takahashi A."/>
            <person name="Kojima H."/>
            <person name="Fukui M."/>
        </authorList>
    </citation>
    <scope>NUCLEOTIDE SEQUENCE [LARGE SCALE GENOMIC DNA]</scope>
    <source>
        <strain evidence="2 3">PPLL</strain>
    </source>
</reference>
<dbReference type="InterPro" id="IPR004360">
    <property type="entry name" value="Glyas_Fos-R_dOase_dom"/>
</dbReference>
<dbReference type="PROSITE" id="PS51819">
    <property type="entry name" value="VOC"/>
    <property type="match status" value="1"/>
</dbReference>
<keyword evidence="3" id="KW-1185">Reference proteome</keyword>
<proteinExistence type="predicted"/>
<name>A0ABN6M950_9BACT</name>
<dbReference type="InterPro" id="IPR037523">
    <property type="entry name" value="VOC_core"/>
</dbReference>
<dbReference type="Gene3D" id="3.10.180.10">
    <property type="entry name" value="2,3-Dihydroxybiphenyl 1,2-Dioxygenase, domain 1"/>
    <property type="match status" value="1"/>
</dbReference>
<evidence type="ECO:0000259" key="1">
    <source>
        <dbReference type="PROSITE" id="PS51819"/>
    </source>
</evidence>
<organism evidence="2 3">
    <name type="scientific">Desulfofustis limnaeus</name>
    <dbReference type="NCBI Taxonomy" id="2740163"/>
    <lineage>
        <taxon>Bacteria</taxon>
        <taxon>Pseudomonadati</taxon>
        <taxon>Thermodesulfobacteriota</taxon>
        <taxon>Desulfobulbia</taxon>
        <taxon>Desulfobulbales</taxon>
        <taxon>Desulfocapsaceae</taxon>
        <taxon>Desulfofustis</taxon>
    </lineage>
</organism>